<evidence type="ECO:0000256" key="3">
    <source>
        <dbReference type="ARBA" id="ARBA00022989"/>
    </source>
</evidence>
<dbReference type="Proteomes" id="UP000548476">
    <property type="component" value="Unassembled WGS sequence"/>
</dbReference>
<evidence type="ECO:0008006" key="8">
    <source>
        <dbReference type="Google" id="ProtNLM"/>
    </source>
</evidence>
<dbReference type="AlphaFoldDB" id="A0A841FGU7"/>
<comment type="caution">
    <text evidence="6">The sequence shown here is derived from an EMBL/GenBank/DDBJ whole genome shotgun (WGS) entry which is preliminary data.</text>
</comment>
<dbReference type="GO" id="GO:0016020">
    <property type="term" value="C:membrane"/>
    <property type="evidence" value="ECO:0007669"/>
    <property type="project" value="UniProtKB-SubCell"/>
</dbReference>
<keyword evidence="3 5" id="KW-1133">Transmembrane helix</keyword>
<evidence type="ECO:0000256" key="5">
    <source>
        <dbReference type="SAM" id="Phobius"/>
    </source>
</evidence>
<evidence type="ECO:0000313" key="7">
    <source>
        <dbReference type="Proteomes" id="UP000548476"/>
    </source>
</evidence>
<proteinExistence type="predicted"/>
<sequence length="327" mass="32619">MKDIRKAAGMLLAVALLTALFAGSFIGAMHKPEPHDVPIAVVGPEQAVTQIQSALDAKADGAFELSAYATETDAREALDGRQVDAVLIPGQGASTLLTASAAGAAGATIIGKVFTTAAQAQGTTLTITDVRPLSAEDPSGSAMFFYLMSVLVPSLGGALMLAVGTRLRRTGLVTALVGVAVVVGGVAVAVADAATGVLPGAPARLFAVSVLASAAIAFTVAGLARLAGAGAGGAAALLFFPIGIPASGGPVGPRYIPEWYATVGSFLPPGATVEAVRNAVYFDGAALTRPTLVLACWIVAGLVLLAVGKKKAPEEKPVVARVEAVTV</sequence>
<reference evidence="6 7" key="1">
    <citation type="submission" date="2020-08" db="EMBL/GenBank/DDBJ databases">
        <title>Genomic Encyclopedia of Type Strains, Phase IV (KMG-IV): sequencing the most valuable type-strain genomes for metagenomic binning, comparative biology and taxonomic classification.</title>
        <authorList>
            <person name="Goeker M."/>
        </authorList>
    </citation>
    <scope>NUCLEOTIDE SEQUENCE [LARGE SCALE GENOMIC DNA]</scope>
    <source>
        <strain evidence="6 7">YIM 65646</strain>
    </source>
</reference>
<keyword evidence="2 5" id="KW-0812">Transmembrane</keyword>
<comment type="subcellular location">
    <subcellularLocation>
        <location evidence="1">Membrane</location>
        <topology evidence="1">Multi-pass membrane protein</topology>
    </subcellularLocation>
</comment>
<evidence type="ECO:0000256" key="1">
    <source>
        <dbReference type="ARBA" id="ARBA00004141"/>
    </source>
</evidence>
<organism evidence="6 7">
    <name type="scientific">Phytomonospora endophytica</name>
    <dbReference type="NCBI Taxonomy" id="714109"/>
    <lineage>
        <taxon>Bacteria</taxon>
        <taxon>Bacillati</taxon>
        <taxon>Actinomycetota</taxon>
        <taxon>Actinomycetes</taxon>
        <taxon>Micromonosporales</taxon>
        <taxon>Micromonosporaceae</taxon>
        <taxon>Phytomonospora</taxon>
    </lineage>
</organism>
<name>A0A841FGU7_9ACTN</name>
<keyword evidence="7" id="KW-1185">Reference proteome</keyword>
<feature type="transmembrane region" description="Helical" evidence="5">
    <location>
        <begin position="143"/>
        <end position="163"/>
    </location>
</feature>
<dbReference type="PANTHER" id="PTHR43077">
    <property type="entry name" value="TRANSPORT PERMEASE YVFS-RELATED"/>
    <property type="match status" value="1"/>
</dbReference>
<evidence type="ECO:0000256" key="2">
    <source>
        <dbReference type="ARBA" id="ARBA00022692"/>
    </source>
</evidence>
<protein>
    <recommendedName>
        <fullName evidence="8">ABC transporter permease</fullName>
    </recommendedName>
</protein>
<feature type="transmembrane region" description="Helical" evidence="5">
    <location>
        <begin position="203"/>
        <end position="221"/>
    </location>
</feature>
<keyword evidence="4 5" id="KW-0472">Membrane</keyword>
<feature type="transmembrane region" description="Helical" evidence="5">
    <location>
        <begin position="170"/>
        <end position="191"/>
    </location>
</feature>
<feature type="transmembrane region" description="Helical" evidence="5">
    <location>
        <begin position="287"/>
        <end position="307"/>
    </location>
</feature>
<dbReference type="EMBL" id="JACHGT010000009">
    <property type="protein sequence ID" value="MBB6036541.1"/>
    <property type="molecule type" value="Genomic_DNA"/>
</dbReference>
<gene>
    <name evidence="6" type="ORF">HNR73_004412</name>
</gene>
<dbReference type="RefSeq" id="WP_184789378.1">
    <property type="nucleotide sequence ID" value="NZ_BONT01000030.1"/>
</dbReference>
<accession>A0A841FGU7</accession>
<evidence type="ECO:0000313" key="6">
    <source>
        <dbReference type="EMBL" id="MBB6036541.1"/>
    </source>
</evidence>
<dbReference type="PANTHER" id="PTHR43077:SF10">
    <property type="entry name" value="TRANSPORT PERMEASE PROTEIN"/>
    <property type="match status" value="1"/>
</dbReference>
<evidence type="ECO:0000256" key="4">
    <source>
        <dbReference type="ARBA" id="ARBA00023136"/>
    </source>
</evidence>
<dbReference type="InterPro" id="IPR051328">
    <property type="entry name" value="T7SS_ABC-Transporter"/>
</dbReference>